<feature type="domain" description="Integrase catalytic" evidence="3">
    <location>
        <begin position="1370"/>
        <end position="1506"/>
    </location>
</feature>
<feature type="compositionally biased region" description="Basic residues" evidence="1">
    <location>
        <begin position="1690"/>
        <end position="1704"/>
    </location>
</feature>
<evidence type="ECO:0000259" key="2">
    <source>
        <dbReference type="PROSITE" id="PS50175"/>
    </source>
</evidence>
<dbReference type="InterPro" id="IPR001584">
    <property type="entry name" value="Integrase_cat-core"/>
</dbReference>
<dbReference type="GO" id="GO:0003676">
    <property type="term" value="F:nucleic acid binding"/>
    <property type="evidence" value="ECO:0007669"/>
    <property type="project" value="InterPro"/>
</dbReference>
<organism evidence="4 5">
    <name type="scientific">Eumeta variegata</name>
    <name type="common">Bagworm moth</name>
    <name type="synonym">Eumeta japonica</name>
    <dbReference type="NCBI Taxonomy" id="151549"/>
    <lineage>
        <taxon>Eukaryota</taxon>
        <taxon>Metazoa</taxon>
        <taxon>Ecdysozoa</taxon>
        <taxon>Arthropoda</taxon>
        <taxon>Hexapoda</taxon>
        <taxon>Insecta</taxon>
        <taxon>Pterygota</taxon>
        <taxon>Neoptera</taxon>
        <taxon>Endopterygota</taxon>
        <taxon>Lepidoptera</taxon>
        <taxon>Glossata</taxon>
        <taxon>Ditrysia</taxon>
        <taxon>Tineoidea</taxon>
        <taxon>Psychidae</taxon>
        <taxon>Oiketicinae</taxon>
        <taxon>Eumeta</taxon>
    </lineage>
</organism>
<evidence type="ECO:0000313" key="4">
    <source>
        <dbReference type="EMBL" id="GBP95433.1"/>
    </source>
</evidence>
<dbReference type="Pfam" id="PF05380">
    <property type="entry name" value="Peptidase_A17"/>
    <property type="match status" value="1"/>
</dbReference>
<feature type="compositionally biased region" description="Polar residues" evidence="1">
    <location>
        <begin position="1668"/>
        <end position="1679"/>
    </location>
</feature>
<protein>
    <submittedName>
        <fullName evidence="4">Uncharacterized protein</fullName>
    </submittedName>
</protein>
<dbReference type="PROSITE" id="PS50175">
    <property type="entry name" value="ASP_PROT_RETROV"/>
    <property type="match status" value="1"/>
</dbReference>
<feature type="compositionally biased region" description="Basic residues" evidence="1">
    <location>
        <begin position="1720"/>
        <end position="1731"/>
    </location>
</feature>
<dbReference type="InterPro" id="IPR008042">
    <property type="entry name" value="Retrotrans_Pao"/>
</dbReference>
<comment type="caution">
    <text evidence="4">The sequence shown here is derived from an EMBL/GenBank/DDBJ whole genome shotgun (WGS) entry which is preliminary data.</text>
</comment>
<proteinExistence type="predicted"/>
<keyword evidence="5" id="KW-1185">Reference proteome</keyword>
<dbReference type="InterPro" id="IPR040676">
    <property type="entry name" value="DUF5641"/>
</dbReference>
<evidence type="ECO:0000259" key="3">
    <source>
        <dbReference type="PROSITE" id="PS50994"/>
    </source>
</evidence>
<dbReference type="Gene3D" id="3.30.420.10">
    <property type="entry name" value="Ribonuclease H-like superfamily/Ribonuclease H"/>
    <property type="match status" value="1"/>
</dbReference>
<dbReference type="PROSITE" id="PS50994">
    <property type="entry name" value="INTEGRASE"/>
    <property type="match status" value="1"/>
</dbReference>
<dbReference type="GO" id="GO:0006508">
    <property type="term" value="P:proteolysis"/>
    <property type="evidence" value="ECO:0007669"/>
    <property type="project" value="InterPro"/>
</dbReference>
<dbReference type="SUPFAM" id="SSF53098">
    <property type="entry name" value="Ribonuclease H-like"/>
    <property type="match status" value="1"/>
</dbReference>
<evidence type="ECO:0000313" key="5">
    <source>
        <dbReference type="Proteomes" id="UP000299102"/>
    </source>
</evidence>
<dbReference type="SUPFAM" id="SSF56672">
    <property type="entry name" value="DNA/RNA polymerases"/>
    <property type="match status" value="1"/>
</dbReference>
<evidence type="ECO:0000256" key="1">
    <source>
        <dbReference type="SAM" id="MobiDB-lite"/>
    </source>
</evidence>
<dbReference type="InterPro" id="IPR001995">
    <property type="entry name" value="Peptidase_A2_cat"/>
</dbReference>
<dbReference type="InterPro" id="IPR043502">
    <property type="entry name" value="DNA/RNA_pol_sf"/>
</dbReference>
<gene>
    <name evidence="4" type="ORF">EVAR_68848_1</name>
</gene>
<dbReference type="PANTHER" id="PTHR47331">
    <property type="entry name" value="PHD-TYPE DOMAIN-CONTAINING PROTEIN"/>
    <property type="match status" value="1"/>
</dbReference>
<dbReference type="Pfam" id="PF03564">
    <property type="entry name" value="DUF1759"/>
    <property type="match status" value="1"/>
</dbReference>
<name>A0A4C2A7Y0_EUMVA</name>
<dbReference type="STRING" id="151549.A0A4C2A7Y0"/>
<sequence length="1759" mass="201138">MSEEFIFDSDDLVTFCAHFENIPPEELTDSILEVNLQDLNVHWTTVQRSYKSLCLDRENKIGKEILESARGKYLSCTRAYQKCKAKIMDCQKAFIINAPIQILEHTQAEDIFPQVKVPPCDTDNFYGGYEEWPSFRDMFTAVYIDNPRIPPVQKLYYLRLKVQGQASGIIRKYKLCSENFQLAWNALKERYENQRILVENQIKILLNLKPIDFESSKSLQALQSTINDCLAAINAQDVPTAQWDPFIIILCASKLPLETLSLWEQSLESHRTLVKWEKMDAFLSHRCEVVERLEFRNNELRPQTPKLGKVSKTGYSRAETAQYLCVICKSNHPLRNCPQFLKFDPQKRNKIVSNNNICINCLAYTHVKKDCPSKFSCSHCKKDHHSLLHFFQFPNHQTSTSFKDQRPETSAQGRERGALPTANHIACSDKESSQRNILLPTAIVQLRHQGEDFNARAFIDQGSEKTFISKNLQQQLMLPTESKTFQIHGIGGQIVAQSNAVCHLTLYSKSHSRYIEVQAIVVPKITRMLPSCVISKSDIPLTELKTLQLADPDFYKPGHVDLLIGSNILPQILLDGVRTVSLSLMAQFTIFGWIISGPIQNISTASFSIGVTEVNSDALNDQLKKFWEQEEVPTQRPVSEEDKYCEALFQRTTFRNSEGRYVVKLPFKPEYPSKLSLGTSRAVAKAQFFHMERTLKKKPELAESYGKVLGEYIDLNHMGPTISSENVSRFGCNSFYLPHHAVVKPESRSTKVRVVFNASKKTSSGLSLNDVLYVGPTLQADLMSLILKWRLYKFVFNGDIEKMYRQILVYKEDTQFQRILFRKSTNAPIQDYALKTVTFGVNCAPYLAIRTLIQLADDSQQLFPKAARILTQETYVDDVLSGSYDISSAIDSLSQLILALNSAGFPLKKITSNCSEILASVPKENLLDCNFLKLQEASSTKTLGIQWNALVDSFSYTLEPFALEGSITKRKILSMIAKLFDPAGWISPIIVQAKLILQQLWLDGTGWDEEVKPATNILWNEFVGNLPLISKIQIPRWINYSPSQDTQIHGFCDASEKAYCAAVYVRIQTENSIVSNLLVAKTKVAPINPISLPRLELSGALLLSKLVRNLISTLHFQSYSLFLWTDSAIVLGWLEKPPNTWKTYVANRTSQIIRNIGNTSWRHVRSADNPADLGSRGCSPVHLMNSTLWWHGPNWLKKTPEEWPKSIIIENPPEAKNKAEVFHLCMSNGNENYDLLDRFSKWGKAIRVMSYVFRFLDSARRKLRSTSTGNESLDVGNCKVQALSQMIGYNEFVSTKNKLIRLTQRRYYECEYNALVSHRKVDKTSALYSLNPYLDHNNVMRINGRISNSALSLNERCPVVLPVYSKFCSFLAAFTRFVGRRGLPRKVMSDNGTNFVGAERSLRREYEDFLKAASQDIAQKYVSHGFQWSFIPPNTPHMGGLWEAGVRSFKMHFKKVARNNRYTFEEFTTLLTRIESVLNSRPISPLSDDPDELLALTPGHFLRGAPLTTTPETPAESLTLRDRWERLKVSHHQFAQRWKDEYLKELQKRYKWQNSEENLSIGQLVVIKDDLLPPNEWRLGRITKIYSGNDGSPRRSNIQQCLVCLKFHPLRYCRQFLAMNIEERKRRVRLHKYCTNCLARSHTTENCTSDEVCQRCGWAHHTLLHSPNRVSTSSQQNLHTRADGQAARASRSRNRRSSLIRRAQRSNAQNRAGPRSRPLPSRRHGSRNRTRRPVEESTRNPRVILRSVQRALQRLAKTI</sequence>
<dbReference type="CDD" id="cd00303">
    <property type="entry name" value="retropepsin_like"/>
    <property type="match status" value="1"/>
</dbReference>
<dbReference type="InterPro" id="IPR005312">
    <property type="entry name" value="DUF1759"/>
</dbReference>
<dbReference type="OrthoDB" id="5984724at2759"/>
<dbReference type="GO" id="GO:0071897">
    <property type="term" value="P:DNA biosynthetic process"/>
    <property type="evidence" value="ECO:0007669"/>
    <property type="project" value="UniProtKB-ARBA"/>
</dbReference>
<dbReference type="EMBL" id="BGZK01002629">
    <property type="protein sequence ID" value="GBP95433.1"/>
    <property type="molecule type" value="Genomic_DNA"/>
</dbReference>
<dbReference type="InterPro" id="IPR036397">
    <property type="entry name" value="RNaseH_sf"/>
</dbReference>
<dbReference type="GO" id="GO:0004190">
    <property type="term" value="F:aspartic-type endopeptidase activity"/>
    <property type="evidence" value="ECO:0007669"/>
    <property type="project" value="InterPro"/>
</dbReference>
<dbReference type="PANTHER" id="PTHR47331:SF1">
    <property type="entry name" value="GAG-LIKE PROTEIN"/>
    <property type="match status" value="1"/>
</dbReference>
<dbReference type="Proteomes" id="UP000299102">
    <property type="component" value="Unassembled WGS sequence"/>
</dbReference>
<accession>A0A4C2A7Y0</accession>
<dbReference type="InterPro" id="IPR012337">
    <property type="entry name" value="RNaseH-like_sf"/>
</dbReference>
<dbReference type="Pfam" id="PF18701">
    <property type="entry name" value="DUF5641"/>
    <property type="match status" value="1"/>
</dbReference>
<feature type="domain" description="Peptidase A2" evidence="2">
    <location>
        <begin position="455"/>
        <end position="538"/>
    </location>
</feature>
<dbReference type="GO" id="GO:0015074">
    <property type="term" value="P:DNA integration"/>
    <property type="evidence" value="ECO:0007669"/>
    <property type="project" value="InterPro"/>
</dbReference>
<reference evidence="4 5" key="1">
    <citation type="journal article" date="2019" name="Commun. Biol.">
        <title>The bagworm genome reveals a unique fibroin gene that provides high tensile strength.</title>
        <authorList>
            <person name="Kono N."/>
            <person name="Nakamura H."/>
            <person name="Ohtoshi R."/>
            <person name="Tomita M."/>
            <person name="Numata K."/>
            <person name="Arakawa K."/>
        </authorList>
    </citation>
    <scope>NUCLEOTIDE SEQUENCE [LARGE SCALE GENOMIC DNA]</scope>
</reference>
<dbReference type="GO" id="GO:0042575">
    <property type="term" value="C:DNA polymerase complex"/>
    <property type="evidence" value="ECO:0007669"/>
    <property type="project" value="UniProtKB-ARBA"/>
</dbReference>
<dbReference type="CDD" id="cd01644">
    <property type="entry name" value="RT_pepA17"/>
    <property type="match status" value="1"/>
</dbReference>
<feature type="region of interest" description="Disordered" evidence="1">
    <location>
        <begin position="1667"/>
        <end position="1742"/>
    </location>
</feature>